<keyword evidence="1" id="KW-0472">Membrane</keyword>
<feature type="transmembrane region" description="Helical" evidence="1">
    <location>
        <begin position="155"/>
        <end position="177"/>
    </location>
</feature>
<reference evidence="2 3" key="1">
    <citation type="submission" date="2020-10" db="EMBL/GenBank/DDBJ databases">
        <title>Connecting structure to function with the recovery of over 1000 high-quality activated sludge metagenome-assembled genomes encoding full-length rRNA genes using long-read sequencing.</title>
        <authorList>
            <person name="Singleton C.M."/>
            <person name="Petriglieri F."/>
            <person name="Kristensen J.M."/>
            <person name="Kirkegaard R.H."/>
            <person name="Michaelsen T.Y."/>
            <person name="Andersen M.H."/>
            <person name="Karst S.M."/>
            <person name="Dueholm M.S."/>
            <person name="Nielsen P.H."/>
            <person name="Albertsen M."/>
        </authorList>
    </citation>
    <scope>NUCLEOTIDE SEQUENCE [LARGE SCALE GENOMIC DNA]</scope>
    <source>
        <strain evidence="2">Lyne_18-Q3-R50-59_MAXAC.006</strain>
    </source>
</reference>
<sequence>MTIDRGNEQNAPPASTQIVRAVREGGAAPAAAWAFAFLVVRLFAISGYNWDTAFLVSTTLGLEDGLRILFGSFMTARLVVAPLLVTLLPLLMAAFLWSPKGRRPTVVLLAGLALTTLTSLTLSYRAWWLLPATAAVFGVLVLIHRRQAGAPLRRLLAATIERIGWVVAIGALGVALATQTPWVPRERIETTNGRITGYVMSVDPGYLNVLTDDHNFVIVLTSDVISRD</sequence>
<dbReference type="EMBL" id="JADJZA010000008">
    <property type="protein sequence ID" value="MBK9298055.1"/>
    <property type="molecule type" value="Genomic_DNA"/>
</dbReference>
<accession>A0A936ND05</accession>
<protein>
    <submittedName>
        <fullName evidence="2">Uncharacterized protein</fullName>
    </submittedName>
</protein>
<name>A0A936ND05_9ACTN</name>
<feature type="transmembrane region" description="Helical" evidence="1">
    <location>
        <begin position="68"/>
        <end position="97"/>
    </location>
</feature>
<feature type="transmembrane region" description="Helical" evidence="1">
    <location>
        <begin position="30"/>
        <end position="48"/>
    </location>
</feature>
<dbReference type="AlphaFoldDB" id="A0A936ND05"/>
<proteinExistence type="predicted"/>
<organism evidence="2 3">
    <name type="scientific">Candidatus Neomicrothrix subdominans</name>
    <dbReference type="NCBI Taxonomy" id="2954438"/>
    <lineage>
        <taxon>Bacteria</taxon>
        <taxon>Bacillati</taxon>
        <taxon>Actinomycetota</taxon>
        <taxon>Acidimicrobiia</taxon>
        <taxon>Acidimicrobiales</taxon>
        <taxon>Microthrixaceae</taxon>
        <taxon>Candidatus Neomicrothrix</taxon>
    </lineage>
</organism>
<dbReference type="Proteomes" id="UP000727993">
    <property type="component" value="Unassembled WGS sequence"/>
</dbReference>
<evidence type="ECO:0000313" key="3">
    <source>
        <dbReference type="Proteomes" id="UP000727993"/>
    </source>
</evidence>
<evidence type="ECO:0000256" key="1">
    <source>
        <dbReference type="SAM" id="Phobius"/>
    </source>
</evidence>
<evidence type="ECO:0000313" key="2">
    <source>
        <dbReference type="EMBL" id="MBK9298055.1"/>
    </source>
</evidence>
<comment type="caution">
    <text evidence="2">The sequence shown here is derived from an EMBL/GenBank/DDBJ whole genome shotgun (WGS) entry which is preliminary data.</text>
</comment>
<feature type="transmembrane region" description="Helical" evidence="1">
    <location>
        <begin position="104"/>
        <end position="120"/>
    </location>
</feature>
<keyword evidence="1" id="KW-1133">Transmembrane helix</keyword>
<keyword evidence="1" id="KW-0812">Transmembrane</keyword>
<gene>
    <name evidence="2" type="ORF">IPN02_14730</name>
</gene>
<feature type="transmembrane region" description="Helical" evidence="1">
    <location>
        <begin position="126"/>
        <end position="143"/>
    </location>
</feature>